<organism evidence="1 2">
    <name type="scientific">Actinoplanes flavus</name>
    <dbReference type="NCBI Taxonomy" id="2820290"/>
    <lineage>
        <taxon>Bacteria</taxon>
        <taxon>Bacillati</taxon>
        <taxon>Actinomycetota</taxon>
        <taxon>Actinomycetes</taxon>
        <taxon>Micromonosporales</taxon>
        <taxon>Micromonosporaceae</taxon>
        <taxon>Actinoplanes</taxon>
    </lineage>
</organism>
<evidence type="ECO:0000313" key="2">
    <source>
        <dbReference type="Proteomes" id="UP000679690"/>
    </source>
</evidence>
<proteinExistence type="predicted"/>
<name>A0ABS3URK0_9ACTN</name>
<dbReference type="EMBL" id="JAGFNS010000019">
    <property type="protein sequence ID" value="MBO3741191.1"/>
    <property type="molecule type" value="Genomic_DNA"/>
</dbReference>
<comment type="caution">
    <text evidence="1">The sequence shown here is derived from an EMBL/GenBank/DDBJ whole genome shotgun (WGS) entry which is preliminary data.</text>
</comment>
<evidence type="ECO:0000313" key="1">
    <source>
        <dbReference type="EMBL" id="MBO3741191.1"/>
    </source>
</evidence>
<reference evidence="1 2" key="1">
    <citation type="submission" date="2021-03" db="EMBL/GenBank/DDBJ databases">
        <title>Actinoplanes flavus sp. nov., a novel actinomycete isolated from Coconut Palm rhizosphere soil.</title>
        <authorList>
            <person name="Luo X."/>
        </authorList>
    </citation>
    <scope>NUCLEOTIDE SEQUENCE [LARGE SCALE GENOMIC DNA]</scope>
    <source>
        <strain evidence="1 2">NEAU-H7</strain>
    </source>
</reference>
<accession>A0ABS3URK0</accession>
<keyword evidence="2" id="KW-1185">Reference proteome</keyword>
<gene>
    <name evidence="1" type="ORF">J5X75_27145</name>
</gene>
<sequence>MGPIDRGGRGGSGPAQALSVTLTKAPCSMPLMLAAEILSGLRIVSARAAITHPRQLFRGEHLELAHT</sequence>
<protein>
    <submittedName>
        <fullName evidence="1">Uncharacterized protein</fullName>
    </submittedName>
</protein>
<dbReference type="RefSeq" id="WP_208470338.1">
    <property type="nucleotide sequence ID" value="NZ_JAGFNS010000019.1"/>
</dbReference>
<dbReference type="Proteomes" id="UP000679690">
    <property type="component" value="Unassembled WGS sequence"/>
</dbReference>